<comment type="caution">
    <text evidence="8">The sequence shown here is derived from an EMBL/GenBank/DDBJ whole genome shotgun (WGS) entry which is preliminary data.</text>
</comment>
<feature type="transmembrane region" description="Helical" evidence="6">
    <location>
        <begin position="57"/>
        <end position="79"/>
    </location>
</feature>
<dbReference type="PANTHER" id="PTHR36506:SF1">
    <property type="entry name" value="PREFLAGELLIN PEPTIDASE"/>
    <property type="match status" value="1"/>
</dbReference>
<proteinExistence type="predicted"/>
<feature type="transmembrane region" description="Helical" evidence="6">
    <location>
        <begin position="99"/>
        <end position="119"/>
    </location>
</feature>
<keyword evidence="4 6" id="KW-1133">Transmembrane helix</keyword>
<reference evidence="9" key="1">
    <citation type="journal article" date="2019" name="Int. J. Syst. Evol. Microbiol.">
        <title>The Global Catalogue of Microorganisms (GCM) 10K type strain sequencing project: providing services to taxonomists for standard genome sequencing and annotation.</title>
        <authorList>
            <consortium name="The Broad Institute Genomics Platform"/>
            <consortium name="The Broad Institute Genome Sequencing Center for Infectious Disease"/>
            <person name="Wu L."/>
            <person name="Ma J."/>
        </authorList>
    </citation>
    <scope>NUCLEOTIDE SEQUENCE [LARGE SCALE GENOMIC DNA]</scope>
    <source>
        <strain evidence="9">JCM 3369</strain>
    </source>
</reference>
<evidence type="ECO:0000256" key="4">
    <source>
        <dbReference type="ARBA" id="ARBA00022989"/>
    </source>
</evidence>
<evidence type="ECO:0000256" key="2">
    <source>
        <dbReference type="ARBA" id="ARBA00022475"/>
    </source>
</evidence>
<comment type="subcellular location">
    <subcellularLocation>
        <location evidence="1">Cell membrane</location>
        <topology evidence="1">Multi-pass membrane protein</topology>
    </subcellularLocation>
</comment>
<sequence>MDLLLAGVVALFPLGLILAAVSDLLTMTIPNRLVLGLGAVFLVAALLIGLPLTGWGWHALAGTTLLVVCFTLFALGWMGGGDAKLAAVIGLWLGWGDPLLQFGFLVAIYGGLLTLVILIGRKAFPVLPRALHGQSWLLKLHDTSTGIPYGIALAAAGLQAFSRSVWFPALGVL</sequence>
<keyword evidence="5 6" id="KW-0472">Membrane</keyword>
<organism evidence="8 9">
    <name type="scientific">Roseibium aestuarii</name>
    <dbReference type="NCBI Taxonomy" id="2600299"/>
    <lineage>
        <taxon>Bacteria</taxon>
        <taxon>Pseudomonadati</taxon>
        <taxon>Pseudomonadota</taxon>
        <taxon>Alphaproteobacteria</taxon>
        <taxon>Hyphomicrobiales</taxon>
        <taxon>Stappiaceae</taxon>
        <taxon>Roseibium</taxon>
    </lineage>
</organism>
<feature type="domain" description="Prepilin type IV endopeptidase peptidase" evidence="7">
    <location>
        <begin position="11"/>
        <end position="114"/>
    </location>
</feature>
<evidence type="ECO:0000256" key="3">
    <source>
        <dbReference type="ARBA" id="ARBA00022692"/>
    </source>
</evidence>
<gene>
    <name evidence="8" type="ORF">ACFSC7_08140</name>
</gene>
<evidence type="ECO:0000256" key="1">
    <source>
        <dbReference type="ARBA" id="ARBA00004651"/>
    </source>
</evidence>
<evidence type="ECO:0000313" key="9">
    <source>
        <dbReference type="Proteomes" id="UP001597327"/>
    </source>
</evidence>
<evidence type="ECO:0000313" key="8">
    <source>
        <dbReference type="EMBL" id="MFD1695484.1"/>
    </source>
</evidence>
<dbReference type="InterPro" id="IPR052218">
    <property type="entry name" value="Preflagellin_Peptidase"/>
</dbReference>
<dbReference type="Gene3D" id="1.20.120.1220">
    <property type="match status" value="1"/>
</dbReference>
<dbReference type="Pfam" id="PF01478">
    <property type="entry name" value="Peptidase_A24"/>
    <property type="match status" value="1"/>
</dbReference>
<accession>A0ABW4JTN9</accession>
<keyword evidence="2" id="KW-1003">Cell membrane</keyword>
<evidence type="ECO:0000256" key="6">
    <source>
        <dbReference type="SAM" id="Phobius"/>
    </source>
</evidence>
<feature type="transmembrane region" description="Helical" evidence="6">
    <location>
        <begin position="29"/>
        <end position="50"/>
    </location>
</feature>
<dbReference type="InterPro" id="IPR000045">
    <property type="entry name" value="Prepilin_IV_endopep_pep"/>
</dbReference>
<protein>
    <submittedName>
        <fullName evidence="8">Prepilin peptidase</fullName>
    </submittedName>
</protein>
<dbReference type="PANTHER" id="PTHR36506">
    <property type="entry name" value="PREFLAGELLIN PEPTIDASE"/>
    <property type="match status" value="1"/>
</dbReference>
<evidence type="ECO:0000256" key="5">
    <source>
        <dbReference type="ARBA" id="ARBA00023136"/>
    </source>
</evidence>
<keyword evidence="3 6" id="KW-0812">Transmembrane</keyword>
<dbReference type="RefSeq" id="WP_244304344.1">
    <property type="nucleotide sequence ID" value="NZ_JBHUFA010000001.1"/>
</dbReference>
<evidence type="ECO:0000259" key="7">
    <source>
        <dbReference type="Pfam" id="PF01478"/>
    </source>
</evidence>
<keyword evidence="9" id="KW-1185">Reference proteome</keyword>
<dbReference type="EMBL" id="JBHUFA010000001">
    <property type="protein sequence ID" value="MFD1695484.1"/>
    <property type="molecule type" value="Genomic_DNA"/>
</dbReference>
<name>A0ABW4JTN9_9HYPH</name>
<dbReference type="Proteomes" id="UP001597327">
    <property type="component" value="Unassembled WGS sequence"/>
</dbReference>